<gene>
    <name evidence="2" type="ORF">BH720_17960</name>
</gene>
<comment type="caution">
    <text evidence="2">The sequence shown here is derived from an EMBL/GenBank/DDBJ whole genome shotgun (WGS) entry which is preliminary data.</text>
</comment>
<keyword evidence="1" id="KW-0472">Membrane</keyword>
<protein>
    <submittedName>
        <fullName evidence="2">Uncharacterized protein</fullName>
    </submittedName>
</protein>
<proteinExistence type="predicted"/>
<reference evidence="2" key="1">
    <citation type="submission" date="2016-09" db="EMBL/GenBank/DDBJ databases">
        <title>Draft genome of thermotolerant cyanobacterium Desertifilum sp. strain IPPAS B-1220.</title>
        <authorList>
            <person name="Sinetova M.A."/>
            <person name="Bolakhan K."/>
            <person name="Zayadan B.K."/>
            <person name="Mironov K.S."/>
            <person name="Ustinova V."/>
            <person name="Kupriyanova E.V."/>
            <person name="Sidorov R.A."/>
            <person name="Skrypnik A.N."/>
            <person name="Gogoleva N.E."/>
            <person name="Gogolev Y.V."/>
            <person name="Los D.A."/>
        </authorList>
    </citation>
    <scope>NUCLEOTIDE SEQUENCE [LARGE SCALE GENOMIC DNA]</scope>
    <source>
        <strain evidence="2">IPPAS B-1220</strain>
    </source>
</reference>
<dbReference type="RefSeq" id="WP_069968602.1">
    <property type="nucleotide sequence ID" value="NZ_CM124774.1"/>
</dbReference>
<dbReference type="AlphaFoldDB" id="A0A1E5QGR7"/>
<organism evidence="2">
    <name type="scientific">Desertifilum tharense IPPAS B-1220</name>
    <dbReference type="NCBI Taxonomy" id="1781255"/>
    <lineage>
        <taxon>Bacteria</taxon>
        <taxon>Bacillati</taxon>
        <taxon>Cyanobacteriota</taxon>
        <taxon>Cyanophyceae</taxon>
        <taxon>Desertifilales</taxon>
        <taxon>Desertifilaceae</taxon>
        <taxon>Desertifilum</taxon>
    </lineage>
</organism>
<sequence length="158" mass="18071">MLPHEEFTIATALDGDRVCKRLLEVVEPVQMSRRLWDIPDKPYEGEIGDRTFRISRILNNRNSFAPLIIGRIKEQGTGSQIEIEMKLHPFVKFFILFWLGAVGIGCIGVAIAILSRQRFELPLLIPYGMFIFGALLPFVGFKPEAHRSKQFLINLFPD</sequence>
<keyword evidence="1" id="KW-1133">Transmembrane helix</keyword>
<evidence type="ECO:0000313" key="2">
    <source>
        <dbReference type="EMBL" id="OEJ73784.1"/>
    </source>
</evidence>
<keyword evidence="1" id="KW-0812">Transmembrane</keyword>
<feature type="transmembrane region" description="Helical" evidence="1">
    <location>
        <begin position="93"/>
        <end position="115"/>
    </location>
</feature>
<feature type="transmembrane region" description="Helical" evidence="1">
    <location>
        <begin position="121"/>
        <end position="141"/>
    </location>
</feature>
<accession>A0A1E5QGR7</accession>
<dbReference type="OrthoDB" id="439428at2"/>
<dbReference type="EMBL" id="MJGC01000078">
    <property type="protein sequence ID" value="OEJ73784.1"/>
    <property type="molecule type" value="Genomic_DNA"/>
</dbReference>
<dbReference type="STRING" id="1781255.BH720_17960"/>
<name>A0A1E5QGR7_9CYAN</name>
<evidence type="ECO:0000256" key="1">
    <source>
        <dbReference type="SAM" id="Phobius"/>
    </source>
</evidence>